<dbReference type="AlphaFoldDB" id="A0A6M3KP85"/>
<evidence type="ECO:0000313" key="1">
    <source>
        <dbReference type="EMBL" id="QJA83431.1"/>
    </source>
</evidence>
<protein>
    <submittedName>
        <fullName evidence="1">Uncharacterized protein</fullName>
    </submittedName>
</protein>
<name>A0A6M3KP85_9ZZZZ</name>
<sequence>MAIYYDVDVCTTPIKEYRNGYLTNWDRQATYTSKKEAKDCANYILEHAENPCGVRIVKVKDEDEDKEDWQDIFVKFKEA</sequence>
<organism evidence="1">
    <name type="scientific">viral metagenome</name>
    <dbReference type="NCBI Taxonomy" id="1070528"/>
    <lineage>
        <taxon>unclassified sequences</taxon>
        <taxon>metagenomes</taxon>
        <taxon>organismal metagenomes</taxon>
    </lineage>
</organism>
<dbReference type="EMBL" id="MT142510">
    <property type="protein sequence ID" value="QJA83431.1"/>
    <property type="molecule type" value="Genomic_DNA"/>
</dbReference>
<reference evidence="1" key="1">
    <citation type="submission" date="2020-03" db="EMBL/GenBank/DDBJ databases">
        <title>The deep terrestrial virosphere.</title>
        <authorList>
            <person name="Holmfeldt K."/>
            <person name="Nilsson E."/>
            <person name="Simone D."/>
            <person name="Lopez-Fernandez M."/>
            <person name="Wu X."/>
            <person name="de Brujin I."/>
            <person name="Lundin D."/>
            <person name="Andersson A."/>
            <person name="Bertilsson S."/>
            <person name="Dopson M."/>
        </authorList>
    </citation>
    <scope>NUCLEOTIDE SEQUENCE</scope>
    <source>
        <strain evidence="1">MM415A00288</strain>
        <strain evidence="2">MM415B06152</strain>
    </source>
</reference>
<evidence type="ECO:0000313" key="2">
    <source>
        <dbReference type="EMBL" id="QJA97542.1"/>
    </source>
</evidence>
<proteinExistence type="predicted"/>
<gene>
    <name evidence="1" type="ORF">MM415A00288_0051</name>
    <name evidence="2" type="ORF">MM415B06152_0006</name>
</gene>
<dbReference type="EMBL" id="MT143503">
    <property type="protein sequence ID" value="QJA97542.1"/>
    <property type="molecule type" value="Genomic_DNA"/>
</dbReference>
<accession>A0A6M3KP85</accession>